<sequence length="72" mass="8313">MKETYWTALTSTTTCTHHPLLKNHKFLVIFLDETCFCSKRFRRQDIGNQRQVFNGTTSALSLFSGNCTHSKN</sequence>
<gene>
    <name evidence="1" type="ORF">AQUCO_00200970v1</name>
</gene>
<name>A0A2G5F5Z4_AQUCA</name>
<dbReference type="AlphaFoldDB" id="A0A2G5F5Z4"/>
<dbReference type="InParanoid" id="A0A2G5F5Z4"/>
<dbReference type="Proteomes" id="UP000230069">
    <property type="component" value="Unassembled WGS sequence"/>
</dbReference>
<keyword evidence="2" id="KW-1185">Reference proteome</keyword>
<evidence type="ECO:0000313" key="2">
    <source>
        <dbReference type="Proteomes" id="UP000230069"/>
    </source>
</evidence>
<protein>
    <submittedName>
        <fullName evidence="1">Uncharacterized protein</fullName>
    </submittedName>
</protein>
<proteinExistence type="predicted"/>
<evidence type="ECO:0000313" key="1">
    <source>
        <dbReference type="EMBL" id="PIA63307.1"/>
    </source>
</evidence>
<reference evidence="1 2" key="1">
    <citation type="submission" date="2017-09" db="EMBL/GenBank/DDBJ databases">
        <title>WGS assembly of Aquilegia coerulea Goldsmith.</title>
        <authorList>
            <person name="Hodges S."/>
            <person name="Kramer E."/>
            <person name="Nordborg M."/>
            <person name="Tomkins J."/>
            <person name="Borevitz J."/>
            <person name="Derieg N."/>
            <person name="Yan J."/>
            <person name="Mihaltcheva S."/>
            <person name="Hayes R.D."/>
            <person name="Rokhsar D."/>
        </authorList>
    </citation>
    <scope>NUCLEOTIDE SEQUENCE [LARGE SCALE GENOMIC DNA]</scope>
    <source>
        <strain evidence="2">cv. Goldsmith</strain>
    </source>
</reference>
<organism evidence="1 2">
    <name type="scientific">Aquilegia coerulea</name>
    <name type="common">Rocky mountain columbine</name>
    <dbReference type="NCBI Taxonomy" id="218851"/>
    <lineage>
        <taxon>Eukaryota</taxon>
        <taxon>Viridiplantae</taxon>
        <taxon>Streptophyta</taxon>
        <taxon>Embryophyta</taxon>
        <taxon>Tracheophyta</taxon>
        <taxon>Spermatophyta</taxon>
        <taxon>Magnoliopsida</taxon>
        <taxon>Ranunculales</taxon>
        <taxon>Ranunculaceae</taxon>
        <taxon>Thalictroideae</taxon>
        <taxon>Aquilegia</taxon>
    </lineage>
</organism>
<dbReference type="EMBL" id="KZ305019">
    <property type="protein sequence ID" value="PIA63307.1"/>
    <property type="molecule type" value="Genomic_DNA"/>
</dbReference>
<accession>A0A2G5F5Z4</accession>